<dbReference type="CDD" id="cd11056">
    <property type="entry name" value="CYP6-like"/>
    <property type="match status" value="1"/>
</dbReference>
<dbReference type="GO" id="GO:0005789">
    <property type="term" value="C:endoplasmic reticulum membrane"/>
    <property type="evidence" value="ECO:0007669"/>
    <property type="project" value="UniProtKB-SubCell"/>
</dbReference>
<dbReference type="InterPro" id="IPR036396">
    <property type="entry name" value="Cyt_P450_sf"/>
</dbReference>
<keyword evidence="16" id="KW-1185">Reference proteome</keyword>
<evidence type="ECO:0000256" key="4">
    <source>
        <dbReference type="ARBA" id="ARBA00010617"/>
    </source>
</evidence>
<keyword evidence="12" id="KW-0472">Membrane</keyword>
<proteinExistence type="inferred from homology"/>
<name>A0A9Q0RUI2_9DIPT</name>
<comment type="subcellular location">
    <subcellularLocation>
        <location evidence="3">Endoplasmic reticulum membrane</location>
        <topology evidence="3">Peripheral membrane protein</topology>
    </subcellularLocation>
    <subcellularLocation>
        <location evidence="2">Microsome membrane</location>
        <topology evidence="2">Peripheral membrane protein</topology>
    </subcellularLocation>
</comment>
<dbReference type="PRINTS" id="PR00463">
    <property type="entry name" value="EP450I"/>
</dbReference>
<keyword evidence="11 14" id="KW-0503">Monooxygenase</keyword>
<dbReference type="EMBL" id="WJQU01002972">
    <property type="protein sequence ID" value="KAJ6628967.1"/>
    <property type="molecule type" value="Genomic_DNA"/>
</dbReference>
<evidence type="ECO:0000256" key="5">
    <source>
        <dbReference type="ARBA" id="ARBA00022617"/>
    </source>
</evidence>
<organism evidence="15 16">
    <name type="scientific">Pseudolycoriella hygida</name>
    <dbReference type="NCBI Taxonomy" id="35572"/>
    <lineage>
        <taxon>Eukaryota</taxon>
        <taxon>Metazoa</taxon>
        <taxon>Ecdysozoa</taxon>
        <taxon>Arthropoda</taxon>
        <taxon>Hexapoda</taxon>
        <taxon>Insecta</taxon>
        <taxon>Pterygota</taxon>
        <taxon>Neoptera</taxon>
        <taxon>Endopterygota</taxon>
        <taxon>Diptera</taxon>
        <taxon>Nematocera</taxon>
        <taxon>Sciaroidea</taxon>
        <taxon>Sciaridae</taxon>
        <taxon>Pseudolycoriella</taxon>
    </lineage>
</organism>
<comment type="caution">
    <text evidence="15">The sequence shown here is derived from an EMBL/GenBank/DDBJ whole genome shotgun (WGS) entry which is preliminary data.</text>
</comment>
<evidence type="ECO:0000256" key="13">
    <source>
        <dbReference type="PIRSR" id="PIRSR602401-1"/>
    </source>
</evidence>
<dbReference type="Gene3D" id="1.10.630.10">
    <property type="entry name" value="Cytochrome P450"/>
    <property type="match status" value="1"/>
</dbReference>
<dbReference type="InterPro" id="IPR017972">
    <property type="entry name" value="Cyt_P450_CS"/>
</dbReference>
<dbReference type="GO" id="GO:0020037">
    <property type="term" value="F:heme binding"/>
    <property type="evidence" value="ECO:0007669"/>
    <property type="project" value="InterPro"/>
</dbReference>
<evidence type="ECO:0000256" key="12">
    <source>
        <dbReference type="ARBA" id="ARBA00023136"/>
    </source>
</evidence>
<dbReference type="GO" id="GO:0004497">
    <property type="term" value="F:monooxygenase activity"/>
    <property type="evidence" value="ECO:0007669"/>
    <property type="project" value="UniProtKB-KW"/>
</dbReference>
<protein>
    <submittedName>
        <fullName evidence="15">Cytochrome P450 6a14</fullName>
    </submittedName>
</protein>
<evidence type="ECO:0000256" key="6">
    <source>
        <dbReference type="ARBA" id="ARBA00022723"/>
    </source>
</evidence>
<dbReference type="Proteomes" id="UP001151699">
    <property type="component" value="Unassembled WGS sequence"/>
</dbReference>
<dbReference type="InterPro" id="IPR050476">
    <property type="entry name" value="Insect_CytP450_Detox"/>
</dbReference>
<keyword evidence="7" id="KW-0256">Endoplasmic reticulum</keyword>
<comment type="similarity">
    <text evidence="4 14">Belongs to the cytochrome P450 family.</text>
</comment>
<feature type="binding site" description="axial binding residue" evidence="13">
    <location>
        <position position="445"/>
    </location>
    <ligand>
        <name>heme</name>
        <dbReference type="ChEBI" id="CHEBI:30413"/>
    </ligand>
    <ligandPart>
        <name>Fe</name>
        <dbReference type="ChEBI" id="CHEBI:18248"/>
    </ligandPart>
</feature>
<dbReference type="OrthoDB" id="2789670at2759"/>
<evidence type="ECO:0000256" key="1">
    <source>
        <dbReference type="ARBA" id="ARBA00001971"/>
    </source>
</evidence>
<keyword evidence="9 14" id="KW-0560">Oxidoreductase</keyword>
<keyword evidence="10 13" id="KW-0408">Iron</keyword>
<dbReference type="Pfam" id="PF00067">
    <property type="entry name" value="p450"/>
    <property type="match status" value="1"/>
</dbReference>
<dbReference type="PANTHER" id="PTHR24292">
    <property type="entry name" value="CYTOCHROME P450"/>
    <property type="match status" value="1"/>
</dbReference>
<sequence>MVLFTLLLSMILVTVSYFYISYKIRYQFWKKRNVPYLQPIFPIGNMLDSFKQKHFAYTSQEFYNQLKHHGDYAGVFFFKKPVLIVLTPEFAKTVLVKDFQYFVDRGVYFNKKDDPLSANLFFIEGDEWRHLRNKISPAFTSGKIKVMFRTMLDIADNLVGHFCNLSSNLDQSIEIREYLARYTTDVIGSIGFGLECNSITDPNSEFRRMGKKMFNFSQLKNFKIFLGMLMRKQARALRMVFNDDETTNFVLQIVQETIKHRRQNNIKRNDFMQLMINLYQEETEEVTEHSLTLEEIAAQSFVFFFAGFETSSTTMTYALHELAVNPDIQDKLRNEINDGFDKNGGELTYDSVMAMTYLDQVINETLRKYPPVASLHRMVTKDYKLPNGSIITQGNFLFIPTYAFHHDPENFPNPNRFDPNRFSDENKAGRHPFAYLPFGEGPRICVGLRFGLIQTKVGLAMLLRHFKFGICNKTNVTLKIDNIHMLYVPLGEVWLNMERIT</sequence>
<dbReference type="FunFam" id="1.10.630.10:FF:000042">
    <property type="entry name" value="Cytochrome P450"/>
    <property type="match status" value="1"/>
</dbReference>
<dbReference type="PANTHER" id="PTHR24292:SF103">
    <property type="entry name" value="CYTOCHROME P450 6BS1"/>
    <property type="match status" value="1"/>
</dbReference>
<comment type="cofactor">
    <cofactor evidence="1 13">
        <name>heme</name>
        <dbReference type="ChEBI" id="CHEBI:30413"/>
    </cofactor>
</comment>
<evidence type="ECO:0000256" key="2">
    <source>
        <dbReference type="ARBA" id="ARBA00004174"/>
    </source>
</evidence>
<evidence type="ECO:0000256" key="8">
    <source>
        <dbReference type="ARBA" id="ARBA00022848"/>
    </source>
</evidence>
<dbReference type="GO" id="GO:0005506">
    <property type="term" value="F:iron ion binding"/>
    <property type="evidence" value="ECO:0007669"/>
    <property type="project" value="InterPro"/>
</dbReference>
<reference evidence="15" key="1">
    <citation type="submission" date="2022-07" db="EMBL/GenBank/DDBJ databases">
        <authorList>
            <person name="Trinca V."/>
            <person name="Uliana J.V.C."/>
            <person name="Torres T.T."/>
            <person name="Ward R.J."/>
            <person name="Monesi N."/>
        </authorList>
    </citation>
    <scope>NUCLEOTIDE SEQUENCE</scope>
    <source>
        <strain evidence="15">HSMRA1968</strain>
        <tissue evidence="15">Whole embryos</tissue>
    </source>
</reference>
<evidence type="ECO:0000256" key="11">
    <source>
        <dbReference type="ARBA" id="ARBA00023033"/>
    </source>
</evidence>
<dbReference type="PROSITE" id="PS00086">
    <property type="entry name" value="CYTOCHROME_P450"/>
    <property type="match status" value="1"/>
</dbReference>
<evidence type="ECO:0000256" key="3">
    <source>
        <dbReference type="ARBA" id="ARBA00004406"/>
    </source>
</evidence>
<evidence type="ECO:0000256" key="10">
    <source>
        <dbReference type="ARBA" id="ARBA00023004"/>
    </source>
</evidence>
<dbReference type="SUPFAM" id="SSF48264">
    <property type="entry name" value="Cytochrome P450"/>
    <property type="match status" value="1"/>
</dbReference>
<evidence type="ECO:0000313" key="16">
    <source>
        <dbReference type="Proteomes" id="UP001151699"/>
    </source>
</evidence>
<keyword evidence="6 13" id="KW-0479">Metal-binding</keyword>
<keyword evidence="8" id="KW-0492">Microsome</keyword>
<evidence type="ECO:0000256" key="9">
    <source>
        <dbReference type="ARBA" id="ARBA00023002"/>
    </source>
</evidence>
<dbReference type="PRINTS" id="PR00385">
    <property type="entry name" value="P450"/>
</dbReference>
<dbReference type="InterPro" id="IPR002401">
    <property type="entry name" value="Cyt_P450_E_grp-I"/>
</dbReference>
<dbReference type="AlphaFoldDB" id="A0A9Q0RUI2"/>
<dbReference type="GO" id="GO:0016705">
    <property type="term" value="F:oxidoreductase activity, acting on paired donors, with incorporation or reduction of molecular oxygen"/>
    <property type="evidence" value="ECO:0007669"/>
    <property type="project" value="InterPro"/>
</dbReference>
<dbReference type="InterPro" id="IPR001128">
    <property type="entry name" value="Cyt_P450"/>
</dbReference>
<accession>A0A9Q0RUI2</accession>
<evidence type="ECO:0000256" key="14">
    <source>
        <dbReference type="RuleBase" id="RU000461"/>
    </source>
</evidence>
<keyword evidence="5 13" id="KW-0349">Heme</keyword>
<evidence type="ECO:0000313" key="15">
    <source>
        <dbReference type="EMBL" id="KAJ6628967.1"/>
    </source>
</evidence>
<evidence type="ECO:0000256" key="7">
    <source>
        <dbReference type="ARBA" id="ARBA00022824"/>
    </source>
</evidence>
<gene>
    <name evidence="15" type="primary">Cyp6a14_3</name>
    <name evidence="15" type="ORF">Bhyg_16191</name>
</gene>